<name>A0ABV6CMA3_9RHOB</name>
<comment type="caution">
    <text evidence="1">The sequence shown here is derived from an EMBL/GenBank/DDBJ whole genome shotgun (WGS) entry which is preliminary data.</text>
</comment>
<dbReference type="EMBL" id="JBHLWQ010000153">
    <property type="protein sequence ID" value="MFC0201882.1"/>
    <property type="molecule type" value="Genomic_DNA"/>
</dbReference>
<dbReference type="RefSeq" id="WP_265507804.1">
    <property type="nucleotide sequence ID" value="NZ_JAOTBE010000043.1"/>
</dbReference>
<dbReference type="Proteomes" id="UP001589795">
    <property type="component" value="Unassembled WGS sequence"/>
</dbReference>
<proteinExistence type="predicted"/>
<dbReference type="SUPFAM" id="SSF52540">
    <property type="entry name" value="P-loop containing nucleoside triphosphate hydrolases"/>
    <property type="match status" value="1"/>
</dbReference>
<dbReference type="InterPro" id="IPR027417">
    <property type="entry name" value="P-loop_NTPase"/>
</dbReference>
<organism evidence="1 2">
    <name type="scientific">Paracoccus rhizosphaerae</name>
    <dbReference type="NCBI Taxonomy" id="1133347"/>
    <lineage>
        <taxon>Bacteria</taxon>
        <taxon>Pseudomonadati</taxon>
        <taxon>Pseudomonadota</taxon>
        <taxon>Alphaproteobacteria</taxon>
        <taxon>Rhodobacterales</taxon>
        <taxon>Paracoccaceae</taxon>
        <taxon>Paracoccus</taxon>
    </lineage>
</organism>
<gene>
    <name evidence="1" type="ORF">ACFFIZ_16590</name>
</gene>
<evidence type="ECO:0000313" key="1">
    <source>
        <dbReference type="EMBL" id="MFC0201882.1"/>
    </source>
</evidence>
<keyword evidence="2" id="KW-1185">Reference proteome</keyword>
<accession>A0ABV6CMA3</accession>
<evidence type="ECO:0000313" key="2">
    <source>
        <dbReference type="Proteomes" id="UP001589795"/>
    </source>
</evidence>
<protein>
    <recommendedName>
        <fullName evidence="3">Sulfotransferase family protein</fullName>
    </recommendedName>
</protein>
<reference evidence="1 2" key="1">
    <citation type="submission" date="2024-09" db="EMBL/GenBank/DDBJ databases">
        <authorList>
            <person name="Sun Q."/>
            <person name="Mori K."/>
        </authorList>
    </citation>
    <scope>NUCLEOTIDE SEQUENCE [LARGE SCALE GENOMIC DNA]</scope>
    <source>
        <strain evidence="1 2">CCM 7904</strain>
    </source>
</reference>
<evidence type="ECO:0008006" key="3">
    <source>
        <dbReference type="Google" id="ProtNLM"/>
    </source>
</evidence>
<sequence>MVTALPGRRLILHVGVQKTGTTSLQRFLKLRAAELSDQVIVRTPEEGTPMRPLGRAAIAASLSDDKDHRQALRVAFEDVLDTVPDGPQTVILSHENLAGAMPGNGGETRLYPALPRIVKILRKCAQAYGFSGEVVLYTRQMLSWRPSVWAQAVRTDGYADTFQTFMDRTAGLPEWEDLVDRLRAALGSDVVTRLRLEDETDLGRPGRQLLLHAGIPAARIDALAPLDGAAMERLNGGSTEFLRQLNGLALNPHARDRVADLVARAQYLFTADAPSEGTL</sequence>